<dbReference type="EMBL" id="SIHI01000048">
    <property type="protein sequence ID" value="TWT40736.1"/>
    <property type="molecule type" value="Genomic_DNA"/>
</dbReference>
<keyword evidence="3" id="KW-0540">Nuclease</keyword>
<dbReference type="GO" id="GO:0004519">
    <property type="term" value="F:endonuclease activity"/>
    <property type="evidence" value="ECO:0007669"/>
    <property type="project" value="UniProtKB-KW"/>
</dbReference>
<protein>
    <submittedName>
        <fullName evidence="3">HNH endonuclease</fullName>
    </submittedName>
</protein>
<name>A0A5C5VQ43_9PLAN</name>
<proteinExistence type="predicted"/>
<evidence type="ECO:0000313" key="4">
    <source>
        <dbReference type="Proteomes" id="UP000317243"/>
    </source>
</evidence>
<dbReference type="OrthoDB" id="9802901at2"/>
<feature type="domain" description="HNH nuclease" evidence="2">
    <location>
        <begin position="128"/>
        <end position="181"/>
    </location>
</feature>
<sequence length="229" mass="26072">MVSQALDSPAQSSRVPSASGGSSSVGVPPAMQAAVLALNRNFAAIQVISVKRAFCLLFKELAEVIHVEDGQYLTYNFDGWREMSELKSALNEKKEHEDWIRAVNFEIQVPRVIRLTTYDRVPRNAVKFNRRNIFLRDGHRCQYCGNRYSSPRLSLDHVIPKSRGGPETWENIVCACLKCNVDKGGRTPQEAGMRLLQQPIKPKRSPLLNRQLNQPKYESWRHFIHQVGE</sequence>
<keyword evidence="3" id="KW-0378">Hydrolase</keyword>
<feature type="compositionally biased region" description="Low complexity" evidence="1">
    <location>
        <begin position="12"/>
        <end position="25"/>
    </location>
</feature>
<dbReference type="RefSeq" id="WP_146512194.1">
    <property type="nucleotide sequence ID" value="NZ_SIHI01000048.1"/>
</dbReference>
<dbReference type="InterPro" id="IPR029471">
    <property type="entry name" value="HNH_5"/>
</dbReference>
<feature type="compositionally biased region" description="Polar residues" evidence="1">
    <location>
        <begin position="1"/>
        <end position="11"/>
    </location>
</feature>
<accession>A0A5C5VQ43</accession>
<comment type="caution">
    <text evidence="3">The sequence shown here is derived from an EMBL/GenBank/DDBJ whole genome shotgun (WGS) entry which is preliminary data.</text>
</comment>
<evidence type="ECO:0000256" key="1">
    <source>
        <dbReference type="SAM" id="MobiDB-lite"/>
    </source>
</evidence>
<dbReference type="SMART" id="SM00507">
    <property type="entry name" value="HNHc"/>
    <property type="match status" value="1"/>
</dbReference>
<evidence type="ECO:0000313" key="3">
    <source>
        <dbReference type="EMBL" id="TWT40736.1"/>
    </source>
</evidence>
<dbReference type="Pfam" id="PF14279">
    <property type="entry name" value="HNH_5"/>
    <property type="match status" value="1"/>
</dbReference>
<dbReference type="AlphaFoldDB" id="A0A5C5VQ43"/>
<organism evidence="3 4">
    <name type="scientific">Thalassoglobus neptunius</name>
    <dbReference type="NCBI Taxonomy" id="1938619"/>
    <lineage>
        <taxon>Bacteria</taxon>
        <taxon>Pseudomonadati</taxon>
        <taxon>Planctomycetota</taxon>
        <taxon>Planctomycetia</taxon>
        <taxon>Planctomycetales</taxon>
        <taxon>Planctomycetaceae</taxon>
        <taxon>Thalassoglobus</taxon>
    </lineage>
</organism>
<feature type="region of interest" description="Disordered" evidence="1">
    <location>
        <begin position="1"/>
        <end position="25"/>
    </location>
</feature>
<dbReference type="InterPro" id="IPR052892">
    <property type="entry name" value="NA-targeting_endonuclease"/>
</dbReference>
<keyword evidence="4" id="KW-1185">Reference proteome</keyword>
<dbReference type="Gene3D" id="1.10.30.50">
    <property type="match status" value="1"/>
</dbReference>
<dbReference type="CDD" id="cd00085">
    <property type="entry name" value="HNHc"/>
    <property type="match status" value="1"/>
</dbReference>
<dbReference type="InterPro" id="IPR003615">
    <property type="entry name" value="HNH_nuc"/>
</dbReference>
<dbReference type="PANTHER" id="PTHR33877:SF2">
    <property type="entry name" value="OS07G0170200 PROTEIN"/>
    <property type="match status" value="1"/>
</dbReference>
<reference evidence="3 4" key="1">
    <citation type="submission" date="2019-02" db="EMBL/GenBank/DDBJ databases">
        <title>Deep-cultivation of Planctomycetes and their phenomic and genomic characterization uncovers novel biology.</title>
        <authorList>
            <person name="Wiegand S."/>
            <person name="Jogler M."/>
            <person name="Boedeker C."/>
            <person name="Pinto D."/>
            <person name="Vollmers J."/>
            <person name="Rivas-Marin E."/>
            <person name="Kohn T."/>
            <person name="Peeters S.H."/>
            <person name="Heuer A."/>
            <person name="Rast P."/>
            <person name="Oberbeckmann S."/>
            <person name="Bunk B."/>
            <person name="Jeske O."/>
            <person name="Meyerdierks A."/>
            <person name="Storesund J.E."/>
            <person name="Kallscheuer N."/>
            <person name="Luecker S."/>
            <person name="Lage O.M."/>
            <person name="Pohl T."/>
            <person name="Merkel B.J."/>
            <person name="Hornburger P."/>
            <person name="Mueller R.-W."/>
            <person name="Bruemmer F."/>
            <person name="Labrenz M."/>
            <person name="Spormann A.M."/>
            <person name="Op Den Camp H."/>
            <person name="Overmann J."/>
            <person name="Amann R."/>
            <person name="Jetten M.S.M."/>
            <person name="Mascher T."/>
            <person name="Medema M.H."/>
            <person name="Devos D.P."/>
            <person name="Kaster A.-K."/>
            <person name="Ovreas L."/>
            <person name="Rohde M."/>
            <person name="Galperin M.Y."/>
            <person name="Jogler C."/>
        </authorList>
    </citation>
    <scope>NUCLEOTIDE SEQUENCE [LARGE SCALE GENOMIC DNA]</scope>
    <source>
        <strain evidence="3 4">KOR42</strain>
    </source>
</reference>
<evidence type="ECO:0000259" key="2">
    <source>
        <dbReference type="SMART" id="SM00507"/>
    </source>
</evidence>
<dbReference type="PANTHER" id="PTHR33877">
    <property type="entry name" value="SLL1193 PROTEIN"/>
    <property type="match status" value="1"/>
</dbReference>
<keyword evidence="3" id="KW-0255">Endonuclease</keyword>
<gene>
    <name evidence="3" type="ORF">KOR42_48790</name>
</gene>
<dbReference type="Proteomes" id="UP000317243">
    <property type="component" value="Unassembled WGS sequence"/>
</dbReference>